<evidence type="ECO:0000256" key="1">
    <source>
        <dbReference type="SAM" id="MobiDB-lite"/>
    </source>
</evidence>
<proteinExistence type="predicted"/>
<gene>
    <name evidence="2" type="ORF">HMPREF0970_00403</name>
</gene>
<accession>D4TWU3</accession>
<comment type="caution">
    <text evidence="2">The sequence shown here is derived from an EMBL/GenBank/DDBJ whole genome shotgun (WGS) entry which is preliminary data.</text>
</comment>
<dbReference type="AlphaFoldDB" id="D4TWU3"/>
<feature type="region of interest" description="Disordered" evidence="1">
    <location>
        <begin position="41"/>
        <end position="67"/>
    </location>
</feature>
<dbReference type="EMBL" id="ACYT02000012">
    <property type="protein sequence ID" value="EFF80767.1"/>
    <property type="molecule type" value="Genomic_DNA"/>
</dbReference>
<reference evidence="2 3" key="1">
    <citation type="submission" date="2009-10" db="EMBL/GenBank/DDBJ databases">
        <authorList>
            <person name="Weinstock G."/>
            <person name="Sodergren E."/>
            <person name="Clifton S."/>
            <person name="Fulton L."/>
            <person name="Fulton B."/>
            <person name="Courtney L."/>
            <person name="Fronick C."/>
            <person name="Harrison M."/>
            <person name="Strong C."/>
            <person name="Farmer C."/>
            <person name="Delahaunty K."/>
            <person name="Markovic C."/>
            <person name="Hall O."/>
            <person name="Minx P."/>
            <person name="Tomlinson C."/>
            <person name="Mitreva M."/>
            <person name="Nelson J."/>
            <person name="Hou S."/>
            <person name="Wollam A."/>
            <person name="Pepin K.H."/>
            <person name="Johnson M."/>
            <person name="Bhonagiri V."/>
            <person name="Nash W.E."/>
            <person name="Warren W."/>
            <person name="Chinwalla A."/>
            <person name="Mardis E.R."/>
            <person name="Wilson R.K."/>
        </authorList>
    </citation>
    <scope>NUCLEOTIDE SEQUENCE [LARGE SCALE GENOMIC DNA]</scope>
    <source>
        <strain evidence="2 3">F0309</strain>
    </source>
</reference>
<dbReference type="HOGENOM" id="CLU_2802758_0_0_11"/>
<protein>
    <submittedName>
        <fullName evidence="2">Uncharacterized protein</fullName>
    </submittedName>
</protein>
<sequence>MGPSWCVCLHGEVSSDAPPPLGARPSPSWYAQNRHETPRMLRNHHANPPTRIPASARMCTPNPGLVR</sequence>
<evidence type="ECO:0000313" key="2">
    <source>
        <dbReference type="EMBL" id="EFF80767.1"/>
    </source>
</evidence>
<evidence type="ECO:0000313" key="3">
    <source>
        <dbReference type="Proteomes" id="UP000003150"/>
    </source>
</evidence>
<organism evidence="2 3">
    <name type="scientific">Schaalia odontolytica F0309</name>
    <dbReference type="NCBI Taxonomy" id="649742"/>
    <lineage>
        <taxon>Bacteria</taxon>
        <taxon>Bacillati</taxon>
        <taxon>Actinomycetota</taxon>
        <taxon>Actinomycetes</taxon>
        <taxon>Actinomycetales</taxon>
        <taxon>Actinomycetaceae</taxon>
        <taxon>Schaalia</taxon>
    </lineage>
</organism>
<dbReference type="Proteomes" id="UP000003150">
    <property type="component" value="Unassembled WGS sequence"/>
</dbReference>
<name>D4TWU3_9ACTO</name>